<evidence type="ECO:0000313" key="7">
    <source>
        <dbReference type="EMBL" id="KAJ3686730.1"/>
    </source>
</evidence>
<feature type="compositionally biased region" description="Basic and acidic residues" evidence="4">
    <location>
        <begin position="418"/>
        <end position="427"/>
    </location>
</feature>
<dbReference type="InterPro" id="IPR023093">
    <property type="entry name" value="ScpA-like_C"/>
</dbReference>
<proteinExistence type="inferred from homology"/>
<evidence type="ECO:0000259" key="5">
    <source>
        <dbReference type="Pfam" id="PF04824"/>
    </source>
</evidence>
<evidence type="ECO:0000313" key="8">
    <source>
        <dbReference type="Proteomes" id="UP001210211"/>
    </source>
</evidence>
<comment type="similarity">
    <text evidence="2">Belongs to the rad21 family.</text>
</comment>
<feature type="compositionally biased region" description="Polar residues" evidence="4">
    <location>
        <begin position="428"/>
        <end position="439"/>
    </location>
</feature>
<dbReference type="InterPro" id="IPR036390">
    <property type="entry name" value="WH_DNA-bd_sf"/>
</dbReference>
<evidence type="ECO:0008006" key="9">
    <source>
        <dbReference type="Google" id="ProtNLM"/>
    </source>
</evidence>
<dbReference type="Proteomes" id="UP001210211">
    <property type="component" value="Unassembled WGS sequence"/>
</dbReference>
<feature type="compositionally biased region" description="Basic and acidic residues" evidence="4">
    <location>
        <begin position="260"/>
        <end position="271"/>
    </location>
</feature>
<dbReference type="SUPFAM" id="SSF46785">
    <property type="entry name" value="Winged helix' DNA-binding domain"/>
    <property type="match status" value="1"/>
</dbReference>
<feature type="domain" description="Rad21/Rec8-like protein N-terminal" evidence="6">
    <location>
        <begin position="1"/>
        <end position="93"/>
    </location>
</feature>
<dbReference type="Gene3D" id="1.10.10.580">
    <property type="entry name" value="Structural maintenance of chromosome 1. Chain E"/>
    <property type="match status" value="1"/>
</dbReference>
<dbReference type="InterPro" id="IPR006910">
    <property type="entry name" value="Rad21_Rec8_N"/>
</dbReference>
<dbReference type="EMBL" id="JAMRDG010000002">
    <property type="protein sequence ID" value="KAJ3686730.1"/>
    <property type="molecule type" value="Genomic_DNA"/>
</dbReference>
<dbReference type="AlphaFoldDB" id="A0AAD6EJ78"/>
<evidence type="ECO:0000259" key="6">
    <source>
        <dbReference type="Pfam" id="PF04825"/>
    </source>
</evidence>
<feature type="compositionally biased region" description="Polar residues" evidence="4">
    <location>
        <begin position="517"/>
        <end position="529"/>
    </location>
</feature>
<dbReference type="PANTHER" id="PTHR12585">
    <property type="entry name" value="SCC1 / RAD21 FAMILY MEMBER"/>
    <property type="match status" value="1"/>
</dbReference>
<dbReference type="Pfam" id="PF04824">
    <property type="entry name" value="Rad21_Rec8"/>
    <property type="match status" value="1"/>
</dbReference>
<keyword evidence="3" id="KW-0539">Nucleus</keyword>
<gene>
    <name evidence="7" type="ORF">LUZ61_015894</name>
</gene>
<name>A0AAD6EJ78_9POAL</name>
<dbReference type="PANTHER" id="PTHR12585:SF64">
    <property type="entry name" value="SISTER CHROMATID COHESION 1 PROTEIN 1"/>
    <property type="match status" value="1"/>
</dbReference>
<evidence type="ECO:0000256" key="1">
    <source>
        <dbReference type="ARBA" id="ARBA00004123"/>
    </source>
</evidence>
<feature type="compositionally biased region" description="Polar residues" evidence="4">
    <location>
        <begin position="218"/>
        <end position="227"/>
    </location>
</feature>
<feature type="domain" description="Rad21/Rec8-like protein C-terminal eukaryotic" evidence="5">
    <location>
        <begin position="554"/>
        <end position="605"/>
    </location>
</feature>
<feature type="region of interest" description="Disordered" evidence="4">
    <location>
        <begin position="398"/>
        <end position="531"/>
    </location>
</feature>
<feature type="compositionally biased region" description="Basic residues" evidence="4">
    <location>
        <begin position="272"/>
        <end position="282"/>
    </location>
</feature>
<sequence>MFYSRQLLAKKTPLGQIWMAATMRRDMSRQKLNKINLIKICEQLMYPAAPMALRISGILMGGVVIVYEQKVKLLLDDVNRAVDELNSAWTVKPRKLRKGKAKARFETVTLPEPDYMDTELELELELEPTLPGSNAPFFPAGLNNMRLDEQYIQIEVDDEDLSENHHQARAEDITLADNNHPGFAETFHYDRFERFDVRQEDVQNLMPSPPRYDDEVQAGNTTMRASPSQPPEATWHDDAMPFDTANPQGTGGSPGQQDEQAQKDDTPLRPREPRRRATRRNVSRLQIDNEEILVPSAVYKSWIDDTSDIVSKRRSISSKRRRFNQVLQHQNLTTLMELPPVAIVTTYEFPSGFYYPKALMELWKKSTAPMPPNRDAPPEAQHPQNTTSIPEEFYHQDLPEFPPEMFPDDLRQCNPDDSVERMRDDPGQHSNHFTPSSPGNYAGSAQSGRSSGSGPTLPVGETDILPTGRSKKRKQSSIGGSHLETVEEEGPFMAAFKLPRVSEGGPIPETEKLVETGPTQTPLESTSSDDSVDHMTLAMRSQLKEHFEAPGAPKHESLSQLAQGMNPSQAAKLFYQTCVLATRCDLKVEQEKPYGEIQISKGPNM</sequence>
<dbReference type="GO" id="GO:0005634">
    <property type="term" value="C:nucleus"/>
    <property type="evidence" value="ECO:0007669"/>
    <property type="project" value="UniProtKB-SubCell"/>
</dbReference>
<accession>A0AAD6EJ78</accession>
<dbReference type="InterPro" id="IPR006909">
    <property type="entry name" value="Rad21/Rec8_C_eu"/>
</dbReference>
<dbReference type="GO" id="GO:0008278">
    <property type="term" value="C:cohesin complex"/>
    <property type="evidence" value="ECO:0007669"/>
    <property type="project" value="InterPro"/>
</dbReference>
<dbReference type="GO" id="GO:0003682">
    <property type="term" value="F:chromatin binding"/>
    <property type="evidence" value="ECO:0007669"/>
    <property type="project" value="TreeGrafter"/>
</dbReference>
<evidence type="ECO:0000256" key="4">
    <source>
        <dbReference type="SAM" id="MobiDB-lite"/>
    </source>
</evidence>
<dbReference type="Pfam" id="PF04825">
    <property type="entry name" value="Rad21_Rec8_N"/>
    <property type="match status" value="1"/>
</dbReference>
<evidence type="ECO:0000256" key="3">
    <source>
        <dbReference type="ARBA" id="ARBA00023242"/>
    </source>
</evidence>
<reference evidence="7 8" key="1">
    <citation type="journal article" date="2022" name="Cell">
        <title>Repeat-based holocentromeres influence genome architecture and karyotype evolution.</title>
        <authorList>
            <person name="Hofstatter P.G."/>
            <person name="Thangavel G."/>
            <person name="Lux T."/>
            <person name="Neumann P."/>
            <person name="Vondrak T."/>
            <person name="Novak P."/>
            <person name="Zhang M."/>
            <person name="Costa L."/>
            <person name="Castellani M."/>
            <person name="Scott A."/>
            <person name="Toegelov H."/>
            <person name="Fuchs J."/>
            <person name="Mata-Sucre Y."/>
            <person name="Dias Y."/>
            <person name="Vanzela A.L.L."/>
            <person name="Huettel B."/>
            <person name="Almeida C.C.S."/>
            <person name="Simkova H."/>
            <person name="Souza G."/>
            <person name="Pedrosa-Harand A."/>
            <person name="Macas J."/>
            <person name="Mayer K.F.X."/>
            <person name="Houben A."/>
            <person name="Marques A."/>
        </authorList>
    </citation>
    <scope>NUCLEOTIDE SEQUENCE [LARGE SCALE GENOMIC DNA]</scope>
    <source>
        <strain evidence="7">RhyTen1mFocal</strain>
    </source>
</reference>
<evidence type="ECO:0000256" key="2">
    <source>
        <dbReference type="ARBA" id="ARBA00009870"/>
    </source>
</evidence>
<feature type="region of interest" description="Disordered" evidence="4">
    <location>
        <begin position="204"/>
        <end position="282"/>
    </location>
</feature>
<keyword evidence="8" id="KW-1185">Reference proteome</keyword>
<feature type="compositionally biased region" description="Low complexity" evidence="4">
    <location>
        <begin position="442"/>
        <end position="454"/>
    </location>
</feature>
<dbReference type="GO" id="GO:0051754">
    <property type="term" value="P:meiotic sister chromatid cohesion, centromeric"/>
    <property type="evidence" value="ECO:0007669"/>
    <property type="project" value="TreeGrafter"/>
</dbReference>
<comment type="caution">
    <text evidence="7">The sequence shown here is derived from an EMBL/GenBank/DDBJ whole genome shotgun (WGS) entry which is preliminary data.</text>
</comment>
<organism evidence="7 8">
    <name type="scientific">Rhynchospora tenuis</name>
    <dbReference type="NCBI Taxonomy" id="198213"/>
    <lineage>
        <taxon>Eukaryota</taxon>
        <taxon>Viridiplantae</taxon>
        <taxon>Streptophyta</taxon>
        <taxon>Embryophyta</taxon>
        <taxon>Tracheophyta</taxon>
        <taxon>Spermatophyta</taxon>
        <taxon>Magnoliopsida</taxon>
        <taxon>Liliopsida</taxon>
        <taxon>Poales</taxon>
        <taxon>Cyperaceae</taxon>
        <taxon>Cyperoideae</taxon>
        <taxon>Rhynchosporeae</taxon>
        <taxon>Rhynchospora</taxon>
    </lineage>
</organism>
<comment type="subcellular location">
    <subcellularLocation>
        <location evidence="1">Nucleus</location>
    </subcellularLocation>
</comment>
<dbReference type="InterPro" id="IPR039781">
    <property type="entry name" value="Rad21/Rec8-like"/>
</dbReference>
<protein>
    <recommendedName>
        <fullName evidence="9">Sister chromatid cohesion 1 protein 1</fullName>
    </recommendedName>
</protein>